<evidence type="ECO:0000256" key="2">
    <source>
        <dbReference type="ARBA" id="ARBA00022729"/>
    </source>
</evidence>
<evidence type="ECO:0000313" key="5">
    <source>
        <dbReference type="EMBL" id="MDS9469531.1"/>
    </source>
</evidence>
<dbReference type="InterPro" id="IPR028081">
    <property type="entry name" value="Leu-bd"/>
</dbReference>
<evidence type="ECO:0000259" key="4">
    <source>
        <dbReference type="Pfam" id="PF13458"/>
    </source>
</evidence>
<dbReference type="PANTHER" id="PTHR30483">
    <property type="entry name" value="LEUCINE-SPECIFIC-BINDING PROTEIN"/>
    <property type="match status" value="1"/>
</dbReference>
<proteinExistence type="inferred from homology"/>
<reference evidence="6" key="1">
    <citation type="submission" date="2023-07" db="EMBL/GenBank/DDBJ databases">
        <title>Paracoccus sp. MBLB3053 whole genome sequence.</title>
        <authorList>
            <person name="Hwang C.Y."/>
            <person name="Cho E.-S."/>
            <person name="Seo M.-J."/>
        </authorList>
    </citation>
    <scope>NUCLEOTIDE SEQUENCE [LARGE SCALE GENOMIC DNA]</scope>
    <source>
        <strain evidence="6">MBLB3053</strain>
    </source>
</reference>
<gene>
    <name evidence="5" type="ORF">RGQ15_18350</name>
</gene>
<comment type="similarity">
    <text evidence="1">Belongs to the leucine-binding protein family.</text>
</comment>
<dbReference type="RefSeq" id="WP_311162173.1">
    <property type="nucleotide sequence ID" value="NZ_JAVQLW010000003.1"/>
</dbReference>
<keyword evidence="3" id="KW-0813">Transport</keyword>
<organism evidence="5 6">
    <name type="scientific">Paracoccus aurantius</name>
    <dbReference type="NCBI Taxonomy" id="3073814"/>
    <lineage>
        <taxon>Bacteria</taxon>
        <taxon>Pseudomonadati</taxon>
        <taxon>Pseudomonadota</taxon>
        <taxon>Alphaproteobacteria</taxon>
        <taxon>Rhodobacterales</taxon>
        <taxon>Paracoccaceae</taxon>
        <taxon>Paracoccus</taxon>
    </lineage>
</organism>
<accession>A0ABU2HWU8</accession>
<sequence length="421" mass="46429">MTTSLAQRLAMTGNMPRSMLRGQETVRIGFLAPLTGPSAPWGRPGLEGCQIWTDWVNGQGGLPVLGRRRPVAIIARDAAISAEETRVAARELVEDHGVCLLLGLGGDSLAPALPWLMARRVLTTTLLPFDLSPQTPSLIAPAEIHPLFVVTGVEWLAEQRPDLRRVALCSQDDMMGRPSLATYRAAFAAKGRKVVSEISYDPAERDARAIVGAMLKADPQVICWCSSEPHMVHALTEAAFDAGFRGPILSCTGDNYQRMVGRTSPDFMENFIFQFPDFDDPKLEGTAFFFRRPSAFHAAYADRFPGHWSAVSWEYASVLDLWQAAVEICGRTDSMSVLGAMKRGGQMMQAFGPARWYGEALFGIDHALIGRWPVVRIEKGKARIQAFLSVLDWLERHEELLLAELASLGLLWTQRTIIPPA</sequence>
<evidence type="ECO:0000313" key="6">
    <source>
        <dbReference type="Proteomes" id="UP001269144"/>
    </source>
</evidence>
<dbReference type="EMBL" id="JAVQLW010000003">
    <property type="protein sequence ID" value="MDS9469531.1"/>
    <property type="molecule type" value="Genomic_DNA"/>
</dbReference>
<dbReference type="InterPro" id="IPR051010">
    <property type="entry name" value="BCAA_transport"/>
</dbReference>
<feature type="domain" description="Leucine-binding protein" evidence="4">
    <location>
        <begin position="25"/>
        <end position="380"/>
    </location>
</feature>
<dbReference type="SUPFAM" id="SSF53822">
    <property type="entry name" value="Periplasmic binding protein-like I"/>
    <property type="match status" value="1"/>
</dbReference>
<protein>
    <submittedName>
        <fullName evidence="5">ABC transporter substrate-binding protein</fullName>
    </submittedName>
</protein>
<dbReference type="Pfam" id="PF13458">
    <property type="entry name" value="Peripla_BP_6"/>
    <property type="match status" value="1"/>
</dbReference>
<evidence type="ECO:0000256" key="1">
    <source>
        <dbReference type="ARBA" id="ARBA00010062"/>
    </source>
</evidence>
<dbReference type="Proteomes" id="UP001269144">
    <property type="component" value="Unassembled WGS sequence"/>
</dbReference>
<keyword evidence="2" id="KW-0732">Signal</keyword>
<dbReference type="Gene3D" id="3.40.50.2300">
    <property type="match status" value="2"/>
</dbReference>
<name>A0ABU2HWU8_9RHOB</name>
<keyword evidence="3" id="KW-0029">Amino-acid transport</keyword>
<evidence type="ECO:0000256" key="3">
    <source>
        <dbReference type="ARBA" id="ARBA00022970"/>
    </source>
</evidence>
<dbReference type="PANTHER" id="PTHR30483:SF6">
    <property type="entry name" value="PERIPLASMIC BINDING PROTEIN OF ABC TRANSPORTER FOR NATURAL AMINO ACIDS"/>
    <property type="match status" value="1"/>
</dbReference>
<comment type="caution">
    <text evidence="5">The sequence shown here is derived from an EMBL/GenBank/DDBJ whole genome shotgun (WGS) entry which is preliminary data.</text>
</comment>
<dbReference type="InterPro" id="IPR028082">
    <property type="entry name" value="Peripla_BP_I"/>
</dbReference>
<keyword evidence="6" id="KW-1185">Reference proteome</keyword>